<name>A0A5N6KF46_MONLA</name>
<comment type="caution">
    <text evidence="2">The sequence shown here is derived from an EMBL/GenBank/DDBJ whole genome shotgun (WGS) entry which is preliminary data.</text>
</comment>
<proteinExistence type="predicted"/>
<dbReference type="AlphaFoldDB" id="A0A5N6KF46"/>
<protein>
    <submittedName>
        <fullName evidence="2">Uncharacterized protein</fullName>
    </submittedName>
</protein>
<dbReference type="EMBL" id="VIGI01000003">
    <property type="protein sequence ID" value="KAB8302295.1"/>
    <property type="molecule type" value="Genomic_DNA"/>
</dbReference>
<dbReference type="Proteomes" id="UP000326757">
    <property type="component" value="Unassembled WGS sequence"/>
</dbReference>
<feature type="region of interest" description="Disordered" evidence="1">
    <location>
        <begin position="32"/>
        <end position="58"/>
    </location>
</feature>
<accession>A0A5N6KF46</accession>
<evidence type="ECO:0000313" key="3">
    <source>
        <dbReference type="Proteomes" id="UP000326757"/>
    </source>
</evidence>
<reference evidence="2 3" key="1">
    <citation type="submission" date="2019-06" db="EMBL/GenBank/DDBJ databases">
        <title>Genome Sequence of the Brown Rot Fungal Pathogen Monilinia laxa.</title>
        <authorList>
            <person name="De Miccolis Angelini R.M."/>
            <person name="Landi L."/>
            <person name="Abate D."/>
            <person name="Pollastro S."/>
            <person name="Romanazzi G."/>
            <person name="Faretra F."/>
        </authorList>
    </citation>
    <scope>NUCLEOTIDE SEQUENCE [LARGE SCALE GENOMIC DNA]</scope>
    <source>
        <strain evidence="2 3">Mlax316</strain>
    </source>
</reference>
<organism evidence="2 3">
    <name type="scientific">Monilinia laxa</name>
    <name type="common">Brown rot fungus</name>
    <name type="synonym">Sclerotinia laxa</name>
    <dbReference type="NCBI Taxonomy" id="61186"/>
    <lineage>
        <taxon>Eukaryota</taxon>
        <taxon>Fungi</taxon>
        <taxon>Dikarya</taxon>
        <taxon>Ascomycota</taxon>
        <taxon>Pezizomycotina</taxon>
        <taxon>Leotiomycetes</taxon>
        <taxon>Helotiales</taxon>
        <taxon>Sclerotiniaceae</taxon>
        <taxon>Monilinia</taxon>
    </lineage>
</organism>
<keyword evidence="3" id="KW-1185">Reference proteome</keyword>
<gene>
    <name evidence="2" type="ORF">EYC80_005733</name>
</gene>
<sequence length="108" mass="11826">MPCYSICQDKNSSSSQALGLWPENIGFKLRSNTNKPFEYQSRSKQQAQHHTSQTPNKKSTCLHALAALTPPLKAAQALAPAARTSTDNLIASLHIISHISNLFTASHR</sequence>
<evidence type="ECO:0000313" key="2">
    <source>
        <dbReference type="EMBL" id="KAB8302295.1"/>
    </source>
</evidence>
<evidence type="ECO:0000256" key="1">
    <source>
        <dbReference type="SAM" id="MobiDB-lite"/>
    </source>
</evidence>